<keyword evidence="3" id="KW-1185">Reference proteome</keyword>
<evidence type="ECO:0000313" key="2">
    <source>
        <dbReference type="EMBL" id="CAL4126013.1"/>
    </source>
</evidence>
<evidence type="ECO:0000256" key="1">
    <source>
        <dbReference type="SAM" id="Phobius"/>
    </source>
</evidence>
<evidence type="ECO:0000313" key="3">
    <source>
        <dbReference type="Proteomes" id="UP001497623"/>
    </source>
</evidence>
<protein>
    <submittedName>
        <fullName evidence="2">Uncharacterized protein</fullName>
    </submittedName>
</protein>
<proteinExistence type="predicted"/>
<reference evidence="2 3" key="1">
    <citation type="submission" date="2024-05" db="EMBL/GenBank/DDBJ databases">
        <authorList>
            <person name="Wallberg A."/>
        </authorList>
    </citation>
    <scope>NUCLEOTIDE SEQUENCE [LARGE SCALE GENOMIC DNA]</scope>
</reference>
<organism evidence="2 3">
    <name type="scientific">Meganyctiphanes norvegica</name>
    <name type="common">Northern krill</name>
    <name type="synonym">Thysanopoda norvegica</name>
    <dbReference type="NCBI Taxonomy" id="48144"/>
    <lineage>
        <taxon>Eukaryota</taxon>
        <taxon>Metazoa</taxon>
        <taxon>Ecdysozoa</taxon>
        <taxon>Arthropoda</taxon>
        <taxon>Crustacea</taxon>
        <taxon>Multicrustacea</taxon>
        <taxon>Malacostraca</taxon>
        <taxon>Eumalacostraca</taxon>
        <taxon>Eucarida</taxon>
        <taxon>Euphausiacea</taxon>
        <taxon>Euphausiidae</taxon>
        <taxon>Meganyctiphanes</taxon>
    </lineage>
</organism>
<keyword evidence="1" id="KW-0472">Membrane</keyword>
<dbReference type="EMBL" id="CAXKWB010024113">
    <property type="protein sequence ID" value="CAL4126013.1"/>
    <property type="molecule type" value="Genomic_DNA"/>
</dbReference>
<accession>A0AAV2RKN5</accession>
<dbReference type="Proteomes" id="UP001497623">
    <property type="component" value="Unassembled WGS sequence"/>
</dbReference>
<name>A0AAV2RKN5_MEGNR</name>
<dbReference type="AlphaFoldDB" id="A0AAV2RKN5"/>
<feature type="transmembrane region" description="Helical" evidence="1">
    <location>
        <begin position="99"/>
        <end position="118"/>
    </location>
</feature>
<comment type="caution">
    <text evidence="2">The sequence shown here is derived from an EMBL/GenBank/DDBJ whole genome shotgun (WGS) entry which is preliminary data.</text>
</comment>
<keyword evidence="1" id="KW-1133">Transmembrane helix</keyword>
<sequence length="132" mass="14871">MGKLPAIHICQILHYKAFGFGHCSLTHSTLYSKGIIRHLTEGTGLITHLDDHKLWIHMFHIVNWASGLNQSSGSNLELPGLAAQLGKLLQLILESSLRVLVDILVLSVFYLIYTVFIFNRDTYGSIYADKNY</sequence>
<gene>
    <name evidence="2" type="ORF">MNOR_LOCUS25350</name>
</gene>
<keyword evidence="1" id="KW-0812">Transmembrane</keyword>